<keyword evidence="3" id="KW-0732">Signal</keyword>
<gene>
    <name evidence="11" type="primary">PTGFRN</name>
</gene>
<keyword evidence="6 9" id="KW-0472">Membrane</keyword>
<evidence type="ECO:0000313" key="11">
    <source>
        <dbReference type="Ensembl" id="ENSDCDP00010027932.1"/>
    </source>
</evidence>
<dbReference type="InterPro" id="IPR036179">
    <property type="entry name" value="Ig-like_dom_sf"/>
</dbReference>
<dbReference type="Proteomes" id="UP000694580">
    <property type="component" value="Chromosome 9"/>
</dbReference>
<feature type="domain" description="Ig-like" evidence="10">
    <location>
        <begin position="34"/>
        <end position="141"/>
    </location>
</feature>
<name>A0AAY4C4M8_9TELE</name>
<dbReference type="InterPro" id="IPR013783">
    <property type="entry name" value="Ig-like_fold"/>
</dbReference>
<keyword evidence="2 9" id="KW-0812">Transmembrane</keyword>
<dbReference type="PANTHER" id="PTHR12207">
    <property type="entry name" value="V-SET AND TRANSMEMBRANE DOMAIN-CONTAINING PROTEIN"/>
    <property type="match status" value="1"/>
</dbReference>
<feature type="domain" description="Ig-like" evidence="10">
    <location>
        <begin position="565"/>
        <end position="692"/>
    </location>
</feature>
<dbReference type="SMART" id="SM00409">
    <property type="entry name" value="IG"/>
    <property type="match status" value="5"/>
</dbReference>
<evidence type="ECO:0000256" key="6">
    <source>
        <dbReference type="ARBA" id="ARBA00023136"/>
    </source>
</evidence>
<evidence type="ECO:0000256" key="9">
    <source>
        <dbReference type="SAM" id="Phobius"/>
    </source>
</evidence>
<dbReference type="GO" id="GO:0016020">
    <property type="term" value="C:membrane"/>
    <property type="evidence" value="ECO:0007669"/>
    <property type="project" value="UniProtKB-SubCell"/>
</dbReference>
<evidence type="ECO:0000256" key="8">
    <source>
        <dbReference type="ARBA" id="ARBA00023319"/>
    </source>
</evidence>
<evidence type="ECO:0000256" key="3">
    <source>
        <dbReference type="ARBA" id="ARBA00022729"/>
    </source>
</evidence>
<evidence type="ECO:0000256" key="5">
    <source>
        <dbReference type="ARBA" id="ARBA00022989"/>
    </source>
</evidence>
<accession>A0AAY4C4M8</accession>
<dbReference type="InterPro" id="IPR013151">
    <property type="entry name" value="Immunoglobulin_dom"/>
</dbReference>
<evidence type="ECO:0000313" key="12">
    <source>
        <dbReference type="Proteomes" id="UP000694580"/>
    </source>
</evidence>
<proteinExistence type="predicted"/>
<feature type="domain" description="Ig-like" evidence="10">
    <location>
        <begin position="289"/>
        <end position="417"/>
    </location>
</feature>
<keyword evidence="8" id="KW-0393">Immunoglobulin domain</keyword>
<dbReference type="PROSITE" id="PS50835">
    <property type="entry name" value="IG_LIKE"/>
    <property type="match status" value="5"/>
</dbReference>
<evidence type="ECO:0000256" key="7">
    <source>
        <dbReference type="ARBA" id="ARBA00023157"/>
    </source>
</evidence>
<organism evidence="11 12">
    <name type="scientific">Denticeps clupeoides</name>
    <name type="common">denticle herring</name>
    <dbReference type="NCBI Taxonomy" id="299321"/>
    <lineage>
        <taxon>Eukaryota</taxon>
        <taxon>Metazoa</taxon>
        <taxon>Chordata</taxon>
        <taxon>Craniata</taxon>
        <taxon>Vertebrata</taxon>
        <taxon>Euteleostomi</taxon>
        <taxon>Actinopterygii</taxon>
        <taxon>Neopterygii</taxon>
        <taxon>Teleostei</taxon>
        <taxon>Clupei</taxon>
        <taxon>Clupeiformes</taxon>
        <taxon>Denticipitoidei</taxon>
        <taxon>Denticipitidae</taxon>
        <taxon>Denticeps</taxon>
    </lineage>
</organism>
<dbReference type="SUPFAM" id="SSF48726">
    <property type="entry name" value="Immunoglobulin"/>
    <property type="match status" value="4"/>
</dbReference>
<reference evidence="11 12" key="1">
    <citation type="submission" date="2020-06" db="EMBL/GenBank/DDBJ databases">
        <authorList>
            <consortium name="Wellcome Sanger Institute Data Sharing"/>
        </authorList>
    </citation>
    <scope>NUCLEOTIDE SEQUENCE [LARGE SCALE GENOMIC DNA]</scope>
</reference>
<dbReference type="PANTHER" id="PTHR12207:SF3">
    <property type="entry name" value="PROSTAGLANDIN F2 RECEPTOR NEGATIVE REGULATOR"/>
    <property type="match status" value="1"/>
</dbReference>
<dbReference type="Pfam" id="PF07686">
    <property type="entry name" value="V-set"/>
    <property type="match status" value="1"/>
</dbReference>
<dbReference type="Gene3D" id="2.60.40.10">
    <property type="entry name" value="Immunoglobulins"/>
    <property type="match status" value="5"/>
</dbReference>
<dbReference type="Pfam" id="PF00047">
    <property type="entry name" value="ig"/>
    <property type="match status" value="1"/>
</dbReference>
<dbReference type="InterPro" id="IPR051102">
    <property type="entry name" value="IgSF_V-set/TM_domain"/>
</dbReference>
<keyword evidence="5 9" id="KW-1133">Transmembrane helix</keyword>
<evidence type="ECO:0000256" key="1">
    <source>
        <dbReference type="ARBA" id="ARBA00004167"/>
    </source>
</evidence>
<comment type="subcellular location">
    <subcellularLocation>
        <location evidence="1">Membrane</location>
        <topology evidence="1">Single-pass membrane protein</topology>
    </subcellularLocation>
</comment>
<dbReference type="FunFam" id="2.60.40.10:FF:002026">
    <property type="entry name" value="Prostaglandin F2 receptor inhibitor"/>
    <property type="match status" value="1"/>
</dbReference>
<reference evidence="11" key="3">
    <citation type="submission" date="2025-09" db="UniProtKB">
        <authorList>
            <consortium name="Ensembl"/>
        </authorList>
    </citation>
    <scope>IDENTIFICATION</scope>
</reference>
<evidence type="ECO:0000259" key="10">
    <source>
        <dbReference type="PROSITE" id="PS50835"/>
    </source>
</evidence>
<feature type="transmembrane region" description="Helical" evidence="9">
    <location>
        <begin position="712"/>
        <end position="734"/>
    </location>
</feature>
<dbReference type="AlphaFoldDB" id="A0AAY4C4M8"/>
<keyword evidence="7" id="KW-1015">Disulfide bond</keyword>
<feature type="domain" description="Ig-like" evidence="10">
    <location>
        <begin position="161"/>
        <end position="274"/>
    </location>
</feature>
<evidence type="ECO:0000256" key="2">
    <source>
        <dbReference type="ARBA" id="ARBA00022692"/>
    </source>
</evidence>
<dbReference type="SMART" id="SM00406">
    <property type="entry name" value="IGv"/>
    <property type="match status" value="3"/>
</dbReference>
<dbReference type="InterPro" id="IPR003599">
    <property type="entry name" value="Ig_sub"/>
</dbReference>
<keyword evidence="4" id="KW-0677">Repeat</keyword>
<dbReference type="GeneTree" id="ENSGT00940000158367"/>
<sequence>MPRSHRIVDPRFVAREALFVLSWLSGRASTLCGGRIVKVPEGPLVRVEGQAVVMRCDVSEYEGPRDQDFEWTVQQGDKEVQLISTFDSQYPSSVFIDRVRSGDISVKKLSDSSAQLQIKKVRATDSAVYRCHTPSTDNTVSGNYAAEVELRVIGDTLKVVPKIPQPTVSQGSLLELYCNVTRAFTEHTSISVTWSVKKATTTEDLLTVGPGDKMTPGSYYSQRYADGGLRLDLPGGGIYGLMVTDIRPEDQGEYVCMAREWTRQADGSLHKILEKMEKMGNVTVTPTDPEYQVALRSVVTPQFTGDPTELLCQVNSVLHMQASRLGVTWLYTETTAVNQIRSPVTVGSLNERGSLLPGQDYKTRLEAGDIALIRSEPDSFTLRLLHARNTDMGSYVCNVTAWTQNRNGAWDRTKDVSSSPVTVQWTLKTPVLSVAAHRVREASTGGSTFEMSCQVTGQNLQRPGYSVVILTQEAQGAKPRKVLSLTADSVMQLEEWAEPSRVDSVVLEKTGPLEYRFRLYGVQVSDRGLYYCEVTAWTRDQGSEWIRAVSAESNKMEIAFEDTGPVFNVSIHSDKHAVSLGETAKLLCTLTVKGASPNTGDLSFEVRWFQSRMQAMENGGVGPLIGMDRWGVVRKSGSNGSCDCSLERSGPLNFVLTVHGVQYEDVGEYYCTATPWLFSPTTGAWSNSHELTSSPIYLSVQLALWESLKMPVLYGIGASVLMAIVSVLLGIAGARCCHKSIGTSPRSRSKLVDLEMD</sequence>
<feature type="domain" description="Ig-like" evidence="10">
    <location>
        <begin position="430"/>
        <end position="550"/>
    </location>
</feature>
<protein>
    <recommendedName>
        <fullName evidence="10">Ig-like domain-containing protein</fullName>
    </recommendedName>
</protein>
<evidence type="ECO:0000256" key="4">
    <source>
        <dbReference type="ARBA" id="ARBA00022737"/>
    </source>
</evidence>
<dbReference type="InterPro" id="IPR007110">
    <property type="entry name" value="Ig-like_dom"/>
</dbReference>
<reference evidence="11" key="2">
    <citation type="submission" date="2025-08" db="UniProtKB">
        <authorList>
            <consortium name="Ensembl"/>
        </authorList>
    </citation>
    <scope>IDENTIFICATION</scope>
</reference>
<dbReference type="Ensembl" id="ENSDCDT00010034441.1">
    <property type="protein sequence ID" value="ENSDCDP00010027932.1"/>
    <property type="gene ID" value="ENSDCDG00010017565.1"/>
</dbReference>
<dbReference type="FunFam" id="2.60.40.10:FF:000191">
    <property type="entry name" value="Immunoglobulin superfamily member 3"/>
    <property type="match status" value="1"/>
</dbReference>
<keyword evidence="12" id="KW-1185">Reference proteome</keyword>
<dbReference type="InterPro" id="IPR013106">
    <property type="entry name" value="Ig_V-set"/>
</dbReference>